<evidence type="ECO:0000259" key="2">
    <source>
        <dbReference type="PROSITE" id="PS51746"/>
    </source>
</evidence>
<comment type="cofactor">
    <cofactor evidence="1">
        <name>Mn(2+)</name>
        <dbReference type="ChEBI" id="CHEBI:29035"/>
    </cofactor>
</comment>
<keyword evidence="1" id="KW-0378">Hydrolase</keyword>
<dbReference type="Gene3D" id="3.60.40.10">
    <property type="entry name" value="PPM-type phosphatase domain"/>
    <property type="match status" value="1"/>
</dbReference>
<comment type="similarity">
    <text evidence="1">Belongs to the PP2C family.</text>
</comment>
<dbReference type="SMART" id="SM00331">
    <property type="entry name" value="PP2C_SIG"/>
    <property type="match status" value="1"/>
</dbReference>
<feature type="domain" description="PPM-type phosphatase" evidence="2">
    <location>
        <begin position="59"/>
        <end position="339"/>
    </location>
</feature>
<dbReference type="PANTHER" id="PTHR12320">
    <property type="entry name" value="PROTEIN PHOSPHATASE 2C"/>
    <property type="match status" value="1"/>
</dbReference>
<dbReference type="PANTHER" id="PTHR12320:SF60">
    <property type="entry name" value="PROTEIN PHOSPHATASE 2C 26-RELATED"/>
    <property type="match status" value="1"/>
</dbReference>
<reference evidence="4" key="1">
    <citation type="submission" date="2021-01" db="EMBL/GenBank/DDBJ databases">
        <authorList>
            <person name="Corre E."/>
            <person name="Pelletier E."/>
            <person name="Niang G."/>
            <person name="Scheremetjew M."/>
            <person name="Finn R."/>
            <person name="Kale V."/>
            <person name="Holt S."/>
            <person name="Cochrane G."/>
            <person name="Meng A."/>
            <person name="Brown T."/>
            <person name="Cohen L."/>
        </authorList>
    </citation>
    <scope>NUCLEOTIDE SEQUENCE</scope>
    <source>
        <strain evidence="4">CCMP722</strain>
    </source>
</reference>
<evidence type="ECO:0000256" key="1">
    <source>
        <dbReference type="RuleBase" id="RU366020"/>
    </source>
</evidence>
<dbReference type="SMART" id="SM00332">
    <property type="entry name" value="PP2Cc"/>
    <property type="match status" value="1"/>
</dbReference>
<dbReference type="PROSITE" id="PS51746">
    <property type="entry name" value="PPM_2"/>
    <property type="match status" value="1"/>
</dbReference>
<dbReference type="EMBL" id="HBFA01013418">
    <property type="protein sequence ID" value="CAD8661804.1"/>
    <property type="molecule type" value="Transcribed_RNA"/>
</dbReference>
<dbReference type="EC" id="3.1.3.16" evidence="1"/>
<organism evidence="4">
    <name type="scientific">Pyramimonas obovata</name>
    <dbReference type="NCBI Taxonomy" id="1411642"/>
    <lineage>
        <taxon>Eukaryota</taxon>
        <taxon>Viridiplantae</taxon>
        <taxon>Chlorophyta</taxon>
        <taxon>Pyramimonadophyceae</taxon>
        <taxon>Pyramimonadales</taxon>
        <taxon>Pyramimonadaceae</taxon>
        <taxon>Pyramimonas</taxon>
        <taxon>Pyramimonas incertae sedis</taxon>
    </lineage>
</organism>
<dbReference type="InterPro" id="IPR001932">
    <property type="entry name" value="PPM-type_phosphatase-like_dom"/>
</dbReference>
<comment type="catalytic activity">
    <reaction evidence="1">
        <text>O-phospho-L-threonyl-[protein] + H2O = L-threonyl-[protein] + phosphate</text>
        <dbReference type="Rhea" id="RHEA:47004"/>
        <dbReference type="Rhea" id="RHEA-COMP:11060"/>
        <dbReference type="Rhea" id="RHEA-COMP:11605"/>
        <dbReference type="ChEBI" id="CHEBI:15377"/>
        <dbReference type="ChEBI" id="CHEBI:30013"/>
        <dbReference type="ChEBI" id="CHEBI:43474"/>
        <dbReference type="ChEBI" id="CHEBI:61977"/>
        <dbReference type="EC" id="3.1.3.16"/>
    </reaction>
</comment>
<gene>
    <name evidence="3" type="ORF">POBO1169_LOCUS6965</name>
    <name evidence="4" type="ORF">POBO1169_LOCUS6966</name>
</gene>
<evidence type="ECO:0000313" key="3">
    <source>
        <dbReference type="EMBL" id="CAD8661801.1"/>
    </source>
</evidence>
<keyword evidence="1" id="KW-0464">Manganese</keyword>
<keyword evidence="1" id="KW-0460">Magnesium</keyword>
<evidence type="ECO:0000313" key="4">
    <source>
        <dbReference type="EMBL" id="CAD8661804.1"/>
    </source>
</evidence>
<dbReference type="GO" id="GO:0046872">
    <property type="term" value="F:metal ion binding"/>
    <property type="evidence" value="ECO:0007669"/>
    <property type="project" value="UniProtKB-UniRule"/>
</dbReference>
<comment type="cofactor">
    <cofactor evidence="1">
        <name>Mg(2+)</name>
        <dbReference type="ChEBI" id="CHEBI:18420"/>
    </cofactor>
</comment>
<dbReference type="EMBL" id="HBFA01013417">
    <property type="protein sequence ID" value="CAD8661801.1"/>
    <property type="molecule type" value="Transcribed_RNA"/>
</dbReference>
<dbReference type="InterPro" id="IPR036457">
    <property type="entry name" value="PPM-type-like_dom_sf"/>
</dbReference>
<name>A0A6T7VR05_9CHLO</name>
<dbReference type="Pfam" id="PF00481">
    <property type="entry name" value="PP2C"/>
    <property type="match status" value="1"/>
</dbReference>
<keyword evidence="1" id="KW-0904">Protein phosphatase</keyword>
<protein>
    <recommendedName>
        <fullName evidence="1">Protein phosphatase</fullName>
        <ecNumber evidence="1">3.1.3.16</ecNumber>
    </recommendedName>
</protein>
<dbReference type="SUPFAM" id="SSF81606">
    <property type="entry name" value="PP2C-like"/>
    <property type="match status" value="1"/>
</dbReference>
<dbReference type="GO" id="GO:0004722">
    <property type="term" value="F:protein serine/threonine phosphatase activity"/>
    <property type="evidence" value="ECO:0007669"/>
    <property type="project" value="UniProtKB-EC"/>
</dbReference>
<proteinExistence type="inferred from homology"/>
<accession>A0A6T7VR05</accession>
<dbReference type="AlphaFoldDB" id="A0A6T7VR05"/>
<keyword evidence="1" id="KW-0479">Metal-binding</keyword>
<sequence>MQASKHSVVRGAHLSSRTTISTAFRSRCAPRRPSIAQGRRVVSTHAMFGLKKSSLAFLTVAKNTPHPEKVAKGGEDAWFIRVDAKGGGAFGVADGVGGYDEFGVDSGLFSKRLMQLAAEKEQTQSSSPDPKGIMEYAHRQTILPGACTACIVQLQGSKMYAANLGDSGFIVIRNGDKALATEPLQHFFDCPYQLNNSDTAPTDNAEDATMIEMELQEGDIIVAGSDGLFDNVFQDDIISIATSTIADSLKAGKSPLEANEAVAEELAALAYQHSQDLKYPSPYAIECNKDEAAMKQAQTEKLKQGGIFGKALGGVMNAVQTPTVVGGKLDDITVLVSTVVAPGSNKAALEGAAAAAAAGLEPVMAQLASGMRILQEKETKSATPIITRKKLVRSGQAKIEGAGITVADIENMDKATIQKMLMKYDLPTSGSMQKLKDRLAKAIS</sequence>
<dbReference type="InterPro" id="IPR039123">
    <property type="entry name" value="PPTC7"/>
</dbReference>
<comment type="catalytic activity">
    <reaction evidence="1">
        <text>O-phospho-L-seryl-[protein] + H2O = L-seryl-[protein] + phosphate</text>
        <dbReference type="Rhea" id="RHEA:20629"/>
        <dbReference type="Rhea" id="RHEA-COMP:9863"/>
        <dbReference type="Rhea" id="RHEA-COMP:11604"/>
        <dbReference type="ChEBI" id="CHEBI:15377"/>
        <dbReference type="ChEBI" id="CHEBI:29999"/>
        <dbReference type="ChEBI" id="CHEBI:43474"/>
        <dbReference type="ChEBI" id="CHEBI:83421"/>
        <dbReference type="EC" id="3.1.3.16"/>
    </reaction>
</comment>